<proteinExistence type="predicted"/>
<evidence type="ECO:0000313" key="2">
    <source>
        <dbReference type="EMBL" id="KAF7268366.1"/>
    </source>
</evidence>
<dbReference type="Proteomes" id="UP000625711">
    <property type="component" value="Unassembled WGS sequence"/>
</dbReference>
<evidence type="ECO:0000313" key="3">
    <source>
        <dbReference type="Proteomes" id="UP000625711"/>
    </source>
</evidence>
<comment type="caution">
    <text evidence="2">The sequence shown here is derived from an EMBL/GenBank/DDBJ whole genome shotgun (WGS) entry which is preliminary data.</text>
</comment>
<organism evidence="2 3">
    <name type="scientific">Rhynchophorus ferrugineus</name>
    <name type="common">Red palm weevil</name>
    <name type="synonym">Curculio ferrugineus</name>
    <dbReference type="NCBI Taxonomy" id="354439"/>
    <lineage>
        <taxon>Eukaryota</taxon>
        <taxon>Metazoa</taxon>
        <taxon>Ecdysozoa</taxon>
        <taxon>Arthropoda</taxon>
        <taxon>Hexapoda</taxon>
        <taxon>Insecta</taxon>
        <taxon>Pterygota</taxon>
        <taxon>Neoptera</taxon>
        <taxon>Endopterygota</taxon>
        <taxon>Coleoptera</taxon>
        <taxon>Polyphaga</taxon>
        <taxon>Cucujiformia</taxon>
        <taxon>Curculionidae</taxon>
        <taxon>Dryophthorinae</taxon>
        <taxon>Rhynchophorus</taxon>
    </lineage>
</organism>
<protein>
    <submittedName>
        <fullName evidence="2">Uncharacterized protein</fullName>
    </submittedName>
</protein>
<sequence length="171" mass="19421">MSSFSAPSGRQQIKRASVRDIFPKTNSQKRHSGYFSEPNLLTKINERRPQAATRKIGNGKRNLEQSVRISRRQRDRLSSFRSPLPSRLPFPLAAPFPQRLTRTEKCRRGGKGTEGPFYGGRDAVRACEEYGRGGGFGLRRTDGSRKKTSSKIGRRSFSEMEQSPSWCRSLR</sequence>
<feature type="region of interest" description="Disordered" evidence="1">
    <location>
        <begin position="1"/>
        <end position="93"/>
    </location>
</feature>
<feature type="compositionally biased region" description="Polar residues" evidence="1">
    <location>
        <begin position="1"/>
        <end position="11"/>
    </location>
</feature>
<gene>
    <name evidence="2" type="ORF">GWI33_018515</name>
</gene>
<dbReference type="AlphaFoldDB" id="A0A834M560"/>
<reference evidence="2" key="1">
    <citation type="submission" date="2020-08" db="EMBL/GenBank/DDBJ databases">
        <title>Genome sequencing and assembly of the red palm weevil Rhynchophorus ferrugineus.</title>
        <authorList>
            <person name="Dias G.B."/>
            <person name="Bergman C.M."/>
            <person name="Manee M."/>
        </authorList>
    </citation>
    <scope>NUCLEOTIDE SEQUENCE</scope>
    <source>
        <strain evidence="2">AA-2017</strain>
        <tissue evidence="2">Whole larva</tissue>
    </source>
</reference>
<name>A0A834M560_RHYFE</name>
<accession>A0A834M560</accession>
<feature type="compositionally biased region" description="Polar residues" evidence="1">
    <location>
        <begin position="159"/>
        <end position="171"/>
    </location>
</feature>
<dbReference type="EMBL" id="JAACXV010014331">
    <property type="protein sequence ID" value="KAF7268366.1"/>
    <property type="molecule type" value="Genomic_DNA"/>
</dbReference>
<feature type="region of interest" description="Disordered" evidence="1">
    <location>
        <begin position="134"/>
        <end position="171"/>
    </location>
</feature>
<evidence type="ECO:0000256" key="1">
    <source>
        <dbReference type="SAM" id="MobiDB-lite"/>
    </source>
</evidence>
<keyword evidence="3" id="KW-1185">Reference proteome</keyword>